<comment type="similarity">
    <text evidence="3">Belongs to the class-V pyridoxal-phosphate-dependent aminotransferase family.</text>
</comment>
<accession>A0A1Z3HSG6</accession>
<sequence length="410" mass="45427">MLVVYVYESVSLVSADPAALDSLRQQFPALTNKAYFNYGGQGPMPQAALEAIQRAHWKIQQEGPFCGQINRWLQQQAEATRQLMATELGCPATAITLTEDVTVGCNIPLWGLEWQAGDHILLSDCEHPGVIAAVQEICRRFGVETSQFSLLDGLDQRSPVEAMAARLRPRTRLLVISHLTWNTGQVLPLADMVRYCHDRPQPVWVLVDAAQSVGSLPLNLTASEVDFYAFTGHKWWCGPAGLGGLYVRPALCDRIHPTFIGWRGITTDDQGQPTGWKPNGQRYEVATSDYALQAGLQAALSLHQQWGSADQRYQRICQLSHYLWQQLQTLPQIRCLRQVPPESGLVSFQILAAGQPAPSQHVSLVQTLESQGFMLRTLLFPHCVRACVHYFTTEAEIDQLVGAIKTAGSA</sequence>
<name>A0A1Z3HSG6_9CYAN</name>
<evidence type="ECO:0000259" key="5">
    <source>
        <dbReference type="Pfam" id="PF00266"/>
    </source>
</evidence>
<dbReference type="InterPro" id="IPR020578">
    <property type="entry name" value="Aminotrans_V_PyrdxlP_BS"/>
</dbReference>
<evidence type="ECO:0000256" key="3">
    <source>
        <dbReference type="RuleBase" id="RU004075"/>
    </source>
</evidence>
<dbReference type="InterPro" id="IPR000192">
    <property type="entry name" value="Aminotrans_V_dom"/>
</dbReference>
<dbReference type="GO" id="GO:0016829">
    <property type="term" value="F:lyase activity"/>
    <property type="evidence" value="ECO:0007669"/>
    <property type="project" value="UniProtKB-KW"/>
</dbReference>
<protein>
    <submittedName>
        <fullName evidence="6">L-cysteine/cystine lyase C-DES</fullName>
    </submittedName>
</protein>
<dbReference type="Pfam" id="PF00266">
    <property type="entry name" value="Aminotran_5"/>
    <property type="match status" value="1"/>
</dbReference>
<dbReference type="PANTHER" id="PTHR43586:SF4">
    <property type="entry name" value="ISOPENICILLIN N EPIMERASE"/>
    <property type="match status" value="1"/>
</dbReference>
<dbReference type="KEGG" id="hhg:XM38_042110"/>
<dbReference type="InterPro" id="IPR015422">
    <property type="entry name" value="PyrdxlP-dep_Trfase_small"/>
</dbReference>
<dbReference type="PANTHER" id="PTHR43586">
    <property type="entry name" value="CYSTEINE DESULFURASE"/>
    <property type="match status" value="1"/>
</dbReference>
<evidence type="ECO:0000256" key="1">
    <source>
        <dbReference type="ARBA" id="ARBA00001933"/>
    </source>
</evidence>
<evidence type="ECO:0000256" key="4">
    <source>
        <dbReference type="RuleBase" id="RU004504"/>
    </source>
</evidence>
<comment type="cofactor">
    <cofactor evidence="1 4">
        <name>pyridoxal 5'-phosphate</name>
        <dbReference type="ChEBI" id="CHEBI:597326"/>
    </cofactor>
</comment>
<evidence type="ECO:0000256" key="2">
    <source>
        <dbReference type="ARBA" id="ARBA00022898"/>
    </source>
</evidence>
<keyword evidence="6" id="KW-0456">Lyase</keyword>
<proteinExistence type="inferred from homology"/>
<dbReference type="AlphaFoldDB" id="A0A1Z3HSG6"/>
<reference evidence="6 7" key="1">
    <citation type="journal article" date="2016" name="Biochim. Biophys. Acta">
        <title>Characterization of red-shifted phycobilisomes isolated from the chlorophyll f-containing cyanobacterium Halomicronema hongdechloris.</title>
        <authorList>
            <person name="Li Y."/>
            <person name="Lin Y."/>
            <person name="Garvey C.J."/>
            <person name="Birch D."/>
            <person name="Corkery R.W."/>
            <person name="Loughlin P.C."/>
            <person name="Scheer H."/>
            <person name="Willows R.D."/>
            <person name="Chen M."/>
        </authorList>
    </citation>
    <scope>NUCLEOTIDE SEQUENCE [LARGE SCALE GENOMIC DNA]</scope>
    <source>
        <strain evidence="6 7">C2206</strain>
    </source>
</reference>
<dbReference type="SMR" id="A0A1Z3HSG6"/>
<dbReference type="PROSITE" id="PS00595">
    <property type="entry name" value="AA_TRANSFER_CLASS_5"/>
    <property type="match status" value="1"/>
</dbReference>
<gene>
    <name evidence="6" type="primary">cde</name>
    <name evidence="6" type="ORF">XM38_042110</name>
</gene>
<keyword evidence="2" id="KW-0663">Pyridoxal phosphate</keyword>
<dbReference type="EMBL" id="CP021983">
    <property type="protein sequence ID" value="ASC73249.1"/>
    <property type="molecule type" value="Genomic_DNA"/>
</dbReference>
<dbReference type="InterPro" id="IPR015421">
    <property type="entry name" value="PyrdxlP-dep_Trfase_major"/>
</dbReference>
<evidence type="ECO:0000313" key="6">
    <source>
        <dbReference type="EMBL" id="ASC73249.1"/>
    </source>
</evidence>
<dbReference type="Gene3D" id="3.90.1150.10">
    <property type="entry name" value="Aspartate Aminotransferase, domain 1"/>
    <property type="match status" value="1"/>
</dbReference>
<dbReference type="Gene3D" id="3.40.640.10">
    <property type="entry name" value="Type I PLP-dependent aspartate aminotransferase-like (Major domain)"/>
    <property type="match status" value="1"/>
</dbReference>
<organism evidence="6 7">
    <name type="scientific">Halomicronema hongdechloris C2206</name>
    <dbReference type="NCBI Taxonomy" id="1641165"/>
    <lineage>
        <taxon>Bacteria</taxon>
        <taxon>Bacillati</taxon>
        <taxon>Cyanobacteriota</taxon>
        <taxon>Cyanophyceae</taxon>
        <taxon>Nodosilineales</taxon>
        <taxon>Nodosilineaceae</taxon>
        <taxon>Halomicronema</taxon>
    </lineage>
</organism>
<dbReference type="Proteomes" id="UP000191901">
    <property type="component" value="Chromosome"/>
</dbReference>
<evidence type="ECO:0000313" key="7">
    <source>
        <dbReference type="Proteomes" id="UP000191901"/>
    </source>
</evidence>
<feature type="domain" description="Aminotransferase class V" evidence="5">
    <location>
        <begin position="43"/>
        <end position="397"/>
    </location>
</feature>
<dbReference type="InterPro" id="IPR015424">
    <property type="entry name" value="PyrdxlP-dep_Trfase"/>
</dbReference>
<keyword evidence="7" id="KW-1185">Reference proteome</keyword>
<dbReference type="SUPFAM" id="SSF53383">
    <property type="entry name" value="PLP-dependent transferases"/>
    <property type="match status" value="1"/>
</dbReference>
<dbReference type="STRING" id="1641165.XM38_16745"/>